<accession>A0ABW5R586</accession>
<evidence type="ECO:0000313" key="2">
    <source>
        <dbReference type="EMBL" id="MFD2663461.1"/>
    </source>
</evidence>
<feature type="transmembrane region" description="Helical" evidence="1">
    <location>
        <begin position="40"/>
        <end position="59"/>
    </location>
</feature>
<keyword evidence="1" id="KW-0472">Membrane</keyword>
<dbReference type="PIRSF" id="PIRSF021441">
    <property type="entry name" value="DUF1453"/>
    <property type="match status" value="1"/>
</dbReference>
<dbReference type="PANTHER" id="PTHR39164:SF1">
    <property type="entry name" value="PROTEIN CCDC"/>
    <property type="match status" value="1"/>
</dbReference>
<dbReference type="EMBL" id="JBHUMY010000043">
    <property type="protein sequence ID" value="MFD2663461.1"/>
    <property type="molecule type" value="Genomic_DNA"/>
</dbReference>
<keyword evidence="1" id="KW-0812">Transmembrane</keyword>
<name>A0ABW5R586_9BACL</name>
<reference evidence="3" key="1">
    <citation type="journal article" date="2019" name="Int. J. Syst. Evol. Microbiol.">
        <title>The Global Catalogue of Microorganisms (GCM) 10K type strain sequencing project: providing services to taxonomists for standard genome sequencing and annotation.</title>
        <authorList>
            <consortium name="The Broad Institute Genomics Platform"/>
            <consortium name="The Broad Institute Genome Sequencing Center for Infectious Disease"/>
            <person name="Wu L."/>
            <person name="Ma J."/>
        </authorList>
    </citation>
    <scope>NUCLEOTIDE SEQUENCE [LARGE SCALE GENOMIC DNA]</scope>
    <source>
        <strain evidence="3">TISTR 1827</strain>
    </source>
</reference>
<evidence type="ECO:0000256" key="1">
    <source>
        <dbReference type="SAM" id="Phobius"/>
    </source>
</evidence>
<keyword evidence="3" id="KW-1185">Reference proteome</keyword>
<feature type="transmembrane region" description="Helical" evidence="1">
    <location>
        <begin position="132"/>
        <end position="152"/>
    </location>
</feature>
<dbReference type="InterPro" id="IPR058247">
    <property type="entry name" value="DUF1453"/>
</dbReference>
<sequence>MQLSDGLLQILSIAGTLVLGSAIIFLRVRGTRRPTSLRKIIIPPLGMSTGALMFVFPFTRVPWSWALTAFVLGLAVFSLPLILTTKLERVGDAIYVRRSKVFAYIIAGLLLVRLALHPLVEEYVSVPQSAGLFFLLAFGMILSWRVAMLFSYMKLDKKHPAAG</sequence>
<protein>
    <submittedName>
        <fullName evidence="2">CcdC family protein</fullName>
    </submittedName>
</protein>
<feature type="transmembrane region" description="Helical" evidence="1">
    <location>
        <begin position="65"/>
        <end position="85"/>
    </location>
</feature>
<dbReference type="Proteomes" id="UP001597493">
    <property type="component" value="Unassembled WGS sequence"/>
</dbReference>
<evidence type="ECO:0000313" key="3">
    <source>
        <dbReference type="Proteomes" id="UP001597493"/>
    </source>
</evidence>
<comment type="caution">
    <text evidence="2">The sequence shown here is derived from an EMBL/GenBank/DDBJ whole genome shotgun (WGS) entry which is preliminary data.</text>
</comment>
<dbReference type="InterPro" id="IPR031306">
    <property type="entry name" value="CcdC"/>
</dbReference>
<feature type="transmembrane region" description="Helical" evidence="1">
    <location>
        <begin position="6"/>
        <end position="28"/>
    </location>
</feature>
<gene>
    <name evidence="2" type="ORF">ACFSW5_24795</name>
</gene>
<proteinExistence type="predicted"/>
<feature type="transmembrane region" description="Helical" evidence="1">
    <location>
        <begin position="101"/>
        <end position="120"/>
    </location>
</feature>
<dbReference type="Pfam" id="PF07301">
    <property type="entry name" value="DUF1453"/>
    <property type="match status" value="1"/>
</dbReference>
<dbReference type="RefSeq" id="WP_379279534.1">
    <property type="nucleotide sequence ID" value="NZ_JBHUGT010000055.1"/>
</dbReference>
<keyword evidence="1" id="KW-1133">Transmembrane helix</keyword>
<dbReference type="PANTHER" id="PTHR39164">
    <property type="entry name" value="PROTEIN CCDC"/>
    <property type="match status" value="1"/>
</dbReference>
<organism evidence="2 3">
    <name type="scientific">Paenibacillus thailandensis</name>
    <dbReference type="NCBI Taxonomy" id="393250"/>
    <lineage>
        <taxon>Bacteria</taxon>
        <taxon>Bacillati</taxon>
        <taxon>Bacillota</taxon>
        <taxon>Bacilli</taxon>
        <taxon>Bacillales</taxon>
        <taxon>Paenibacillaceae</taxon>
        <taxon>Paenibacillus</taxon>
    </lineage>
</organism>